<name>A0A1Q4H7R4_9MYCO</name>
<evidence type="ECO:0000256" key="2">
    <source>
        <dbReference type="ARBA" id="ARBA00023002"/>
    </source>
</evidence>
<dbReference type="GO" id="GO:0016491">
    <property type="term" value="F:oxidoreductase activity"/>
    <property type="evidence" value="ECO:0007669"/>
    <property type="project" value="UniProtKB-KW"/>
</dbReference>
<dbReference type="PANTHER" id="PTHR10696:SF56">
    <property type="entry name" value="TAUD_TFDA-LIKE DOMAIN-CONTAINING PROTEIN"/>
    <property type="match status" value="1"/>
</dbReference>
<evidence type="ECO:0000259" key="5">
    <source>
        <dbReference type="Pfam" id="PF02668"/>
    </source>
</evidence>
<accession>A0A1Q4H7R4</accession>
<keyword evidence="2" id="KW-0560">Oxidoreductase</keyword>
<gene>
    <name evidence="6" type="ORF">BV510_01370</name>
    <name evidence="7" type="ORF">CRI78_14730</name>
</gene>
<sequence length="362" mass="40242">MTTSYSPTPLITSGIERVRDYVLGLDEPAAWRAEELESRRSTWDLALTDGESAMLGELAEEATEKFGQWSAGNGSREQWKQLATPLAKYFSTVEHSLEGGTGIALLRNLPVRTADAELPYNENLLWLIGAAIGQPVNQMGGGTLLASLAQREKARPDHVRPENTNEGLGFHTDGSDLLMLMCIRQAMVGGNSVVSSSARTVKEIARRYPELLPALFEDYFPFDRQMEILDGDTTYYLSRLCTIVDGKITTRYVRSLMDGALYRGDCPPLTERQMRLMDVFDEISNEGGIEVGFGSGDMVIANNYSVMHGRSEFIDSEDETQRRLLVRLWLAMENGRPLPFDFDRGVNHDGVARGGVPYINVC</sequence>
<dbReference type="InterPro" id="IPR042098">
    <property type="entry name" value="TauD-like_sf"/>
</dbReference>
<keyword evidence="3" id="KW-0408">Iron</keyword>
<keyword evidence="4" id="KW-0045">Antibiotic biosynthesis</keyword>
<comment type="caution">
    <text evidence="6">The sequence shown here is derived from an EMBL/GenBank/DDBJ whole genome shotgun (WGS) entry which is preliminary data.</text>
</comment>
<evidence type="ECO:0000313" key="7">
    <source>
        <dbReference type="EMBL" id="PEG53842.1"/>
    </source>
</evidence>
<evidence type="ECO:0000256" key="3">
    <source>
        <dbReference type="ARBA" id="ARBA00023004"/>
    </source>
</evidence>
<organism evidence="6 8">
    <name type="scientific">Mycolicibacterium diernhoferi</name>
    <dbReference type="NCBI Taxonomy" id="1801"/>
    <lineage>
        <taxon>Bacteria</taxon>
        <taxon>Bacillati</taxon>
        <taxon>Actinomycetota</taxon>
        <taxon>Actinomycetes</taxon>
        <taxon>Mycobacteriales</taxon>
        <taxon>Mycobacteriaceae</taxon>
        <taxon>Mycolicibacterium</taxon>
    </lineage>
</organism>
<dbReference type="GO" id="GO:0017000">
    <property type="term" value="P:antibiotic biosynthetic process"/>
    <property type="evidence" value="ECO:0007669"/>
    <property type="project" value="UniProtKB-KW"/>
</dbReference>
<dbReference type="Proteomes" id="UP000191039">
    <property type="component" value="Unassembled WGS sequence"/>
</dbReference>
<dbReference type="EMBL" id="PDCR01000017">
    <property type="protein sequence ID" value="PEG53842.1"/>
    <property type="molecule type" value="Genomic_DNA"/>
</dbReference>
<dbReference type="OrthoDB" id="5491415at2"/>
<comment type="cofactor">
    <cofactor evidence="1">
        <name>Fe(2+)</name>
        <dbReference type="ChEBI" id="CHEBI:29033"/>
    </cofactor>
</comment>
<evidence type="ECO:0000313" key="6">
    <source>
        <dbReference type="EMBL" id="OPE56115.1"/>
    </source>
</evidence>
<dbReference type="AlphaFoldDB" id="A0A1Q4H7R4"/>
<dbReference type="PANTHER" id="PTHR10696">
    <property type="entry name" value="GAMMA-BUTYROBETAINE HYDROXYLASE-RELATED"/>
    <property type="match status" value="1"/>
</dbReference>
<dbReference type="STRING" id="1801.BRW64_21060"/>
<dbReference type="EMBL" id="MIJD01000007">
    <property type="protein sequence ID" value="OPE56115.1"/>
    <property type="molecule type" value="Genomic_DNA"/>
</dbReference>
<dbReference type="InterPro" id="IPR050411">
    <property type="entry name" value="AlphaKG_dependent_hydroxylases"/>
</dbReference>
<dbReference type="Pfam" id="PF02668">
    <property type="entry name" value="TauD"/>
    <property type="match status" value="1"/>
</dbReference>
<feature type="domain" description="TauD/TfdA-like" evidence="5">
    <location>
        <begin position="100"/>
        <end position="329"/>
    </location>
</feature>
<evidence type="ECO:0000313" key="8">
    <source>
        <dbReference type="Proteomes" id="UP000191039"/>
    </source>
</evidence>
<dbReference type="Gene3D" id="3.60.130.10">
    <property type="entry name" value="Clavaminate synthase-like"/>
    <property type="match status" value="1"/>
</dbReference>
<dbReference type="Proteomes" id="UP000220340">
    <property type="component" value="Unassembled WGS sequence"/>
</dbReference>
<dbReference type="RefSeq" id="WP_073858406.1">
    <property type="nucleotide sequence ID" value="NZ_BAAATC010000015.1"/>
</dbReference>
<dbReference type="SUPFAM" id="SSF51197">
    <property type="entry name" value="Clavaminate synthase-like"/>
    <property type="match status" value="1"/>
</dbReference>
<dbReference type="InterPro" id="IPR003819">
    <property type="entry name" value="TauD/TfdA-like"/>
</dbReference>
<keyword evidence="9" id="KW-1185">Reference proteome</keyword>
<reference evidence="7 9" key="2">
    <citation type="submission" date="2017-10" db="EMBL/GenBank/DDBJ databases">
        <title>The new phylogeny of genus Mycobacterium.</title>
        <authorList>
            <person name="Tortoli E."/>
            <person name="Trovato A."/>
            <person name="Cirillo D.M."/>
        </authorList>
    </citation>
    <scope>NUCLEOTIDE SEQUENCE [LARGE SCALE GENOMIC DNA]</scope>
    <source>
        <strain evidence="7 9">IP141170001</strain>
    </source>
</reference>
<protein>
    <recommendedName>
        <fullName evidence="5">TauD/TfdA-like domain-containing protein</fullName>
    </recommendedName>
</protein>
<reference evidence="6 8" key="1">
    <citation type="submission" date="2016-09" db="EMBL/GenBank/DDBJ databases">
        <title>genome sequences of unsequenced Mycobacteria.</title>
        <authorList>
            <person name="Greninger A.L."/>
            <person name="Jerome K.R."/>
            <person name="Mcnair B."/>
            <person name="Wallis C."/>
            <person name="Fang F."/>
        </authorList>
    </citation>
    <scope>NUCLEOTIDE SEQUENCE [LARGE SCALE GENOMIC DNA]</scope>
    <source>
        <strain evidence="6 8">BM1</strain>
    </source>
</reference>
<evidence type="ECO:0000256" key="1">
    <source>
        <dbReference type="ARBA" id="ARBA00001954"/>
    </source>
</evidence>
<evidence type="ECO:0000256" key="4">
    <source>
        <dbReference type="ARBA" id="ARBA00023194"/>
    </source>
</evidence>
<evidence type="ECO:0000313" key="9">
    <source>
        <dbReference type="Proteomes" id="UP000220340"/>
    </source>
</evidence>
<proteinExistence type="predicted"/>